<comment type="cofactor">
    <cofactor evidence="2 7 8">
        <name>Mg(2+)</name>
        <dbReference type="ChEBI" id="CHEBI:18420"/>
    </cofactor>
</comment>
<feature type="binding site" evidence="7">
    <location>
        <position position="71"/>
    </location>
    <ligand>
        <name>Mg(2+)</name>
        <dbReference type="ChEBI" id="CHEBI:18420"/>
        <label>1</label>
        <note>catalytic</note>
    </ligand>
</feature>
<keyword evidence="5 8" id="KW-0378">Hydrolase</keyword>
<feature type="binding site" evidence="7">
    <location>
        <position position="89"/>
    </location>
    <ligand>
        <name>Mg(2+)</name>
        <dbReference type="ChEBI" id="CHEBI:18420"/>
        <label>1</label>
        <note>catalytic</note>
    </ligand>
</feature>
<dbReference type="PANTHER" id="PTHR20854">
    <property type="entry name" value="INOSITOL MONOPHOSPHATASE"/>
    <property type="match status" value="1"/>
</dbReference>
<comment type="similarity">
    <text evidence="3 8">Belongs to the inositol monophosphatase superfamily.</text>
</comment>
<dbReference type="PROSITE" id="PS00629">
    <property type="entry name" value="IMP_1"/>
    <property type="match status" value="1"/>
</dbReference>
<keyword evidence="6 7" id="KW-0460">Magnesium</keyword>
<evidence type="ECO:0000256" key="8">
    <source>
        <dbReference type="RuleBase" id="RU364068"/>
    </source>
</evidence>
<evidence type="ECO:0000256" key="6">
    <source>
        <dbReference type="ARBA" id="ARBA00022842"/>
    </source>
</evidence>
<name>A0A837HQS9_9BACT</name>
<organism evidence="9 10">
    <name type="scientific">Candidatus Nomurabacteria bacterium GW2011_GWD2_39_12</name>
    <dbReference type="NCBI Taxonomy" id="1618759"/>
    <lineage>
        <taxon>Bacteria</taxon>
        <taxon>Candidatus Nomuraibacteriota</taxon>
    </lineage>
</organism>
<dbReference type="Pfam" id="PF00459">
    <property type="entry name" value="Inositol_P"/>
    <property type="match status" value="1"/>
</dbReference>
<dbReference type="AlphaFoldDB" id="A0A837HQS9"/>
<dbReference type="InterPro" id="IPR033942">
    <property type="entry name" value="IMPase"/>
</dbReference>
<evidence type="ECO:0000256" key="3">
    <source>
        <dbReference type="ARBA" id="ARBA00009759"/>
    </source>
</evidence>
<protein>
    <recommendedName>
        <fullName evidence="8">Inositol-1-monophosphatase</fullName>
        <ecNumber evidence="8">3.1.3.25</ecNumber>
    </recommendedName>
</protein>
<evidence type="ECO:0000256" key="5">
    <source>
        <dbReference type="ARBA" id="ARBA00022801"/>
    </source>
</evidence>
<dbReference type="GO" id="GO:0046872">
    <property type="term" value="F:metal ion binding"/>
    <property type="evidence" value="ECO:0007669"/>
    <property type="project" value="UniProtKB-KW"/>
</dbReference>
<feature type="binding site" evidence="7">
    <location>
        <position position="90"/>
    </location>
    <ligand>
        <name>Mg(2+)</name>
        <dbReference type="ChEBI" id="CHEBI:18420"/>
        <label>2</label>
    </ligand>
</feature>
<dbReference type="PANTHER" id="PTHR20854:SF4">
    <property type="entry name" value="INOSITOL-1-MONOPHOSPHATASE-RELATED"/>
    <property type="match status" value="1"/>
</dbReference>
<dbReference type="GO" id="GO:0046854">
    <property type="term" value="P:phosphatidylinositol phosphate biosynthetic process"/>
    <property type="evidence" value="ECO:0007669"/>
    <property type="project" value="InterPro"/>
</dbReference>
<sequence length="269" mass="29814">MPDNLVKSKELKVALEAALEAGKILERHLETDIIKSMKHDKSISVLADGESEEMIKKIIFEAFPEHSILGEETGMTGQESDYVWHVDPLDGTRNFAHGVPFFCVAIALEYKGELRVGVVYNPATRSLFYAEKNKGTYLNDKRIFVSKDGEVHSMITVSRGKKPSDEKLFRELMHDLPIHNSVSIRDFGCAALDLAYVAQGALEADVQLGLNSYDFAAGALLVLEAGGKVTALDGSPWKFPDNHFIASNGIFHDVLVAEVKKQKEKLNHE</sequence>
<dbReference type="SUPFAM" id="SSF56655">
    <property type="entry name" value="Carbohydrate phosphatase"/>
    <property type="match status" value="1"/>
</dbReference>
<feature type="binding site" evidence="7">
    <location>
        <position position="87"/>
    </location>
    <ligand>
        <name>Mg(2+)</name>
        <dbReference type="ChEBI" id="CHEBI:18420"/>
        <label>1</label>
        <note>catalytic</note>
    </ligand>
</feature>
<reference evidence="9 10" key="1">
    <citation type="journal article" date="2015" name="Nature">
        <title>rRNA introns, odd ribosomes, and small enigmatic genomes across a large radiation of phyla.</title>
        <authorList>
            <person name="Brown C.T."/>
            <person name="Hug L.A."/>
            <person name="Thomas B.C."/>
            <person name="Sharon I."/>
            <person name="Castelle C.J."/>
            <person name="Singh A."/>
            <person name="Wilkins M.J."/>
            <person name="Williams K.H."/>
            <person name="Banfield J.F."/>
        </authorList>
    </citation>
    <scope>NUCLEOTIDE SEQUENCE [LARGE SCALE GENOMIC DNA]</scope>
</reference>
<dbReference type="InterPro" id="IPR020550">
    <property type="entry name" value="Inositol_monophosphatase_CS"/>
</dbReference>
<evidence type="ECO:0000256" key="7">
    <source>
        <dbReference type="PIRSR" id="PIRSR600760-2"/>
    </source>
</evidence>
<evidence type="ECO:0000313" key="10">
    <source>
        <dbReference type="Proteomes" id="UP000033998"/>
    </source>
</evidence>
<dbReference type="PRINTS" id="PR00377">
    <property type="entry name" value="IMPHPHTASES"/>
</dbReference>
<evidence type="ECO:0000313" key="9">
    <source>
        <dbReference type="EMBL" id="KKR01810.1"/>
    </source>
</evidence>
<dbReference type="EMBL" id="LBWE01000005">
    <property type="protein sequence ID" value="KKR01810.1"/>
    <property type="molecule type" value="Genomic_DNA"/>
</dbReference>
<dbReference type="GO" id="GO:0008934">
    <property type="term" value="F:inositol monophosphate 1-phosphatase activity"/>
    <property type="evidence" value="ECO:0007669"/>
    <property type="project" value="InterPro"/>
</dbReference>
<evidence type="ECO:0000256" key="4">
    <source>
        <dbReference type="ARBA" id="ARBA00022723"/>
    </source>
</evidence>
<dbReference type="Gene3D" id="3.30.540.10">
    <property type="entry name" value="Fructose-1,6-Bisphosphatase, subunit A, domain 1"/>
    <property type="match status" value="1"/>
</dbReference>
<evidence type="ECO:0000256" key="2">
    <source>
        <dbReference type="ARBA" id="ARBA00001946"/>
    </source>
</evidence>
<dbReference type="EC" id="3.1.3.25" evidence="8"/>
<dbReference type="GO" id="GO:0007165">
    <property type="term" value="P:signal transduction"/>
    <property type="evidence" value="ECO:0007669"/>
    <property type="project" value="TreeGrafter"/>
</dbReference>
<dbReference type="FunFam" id="3.30.540.10:FF:000003">
    <property type="entry name" value="Inositol-1-monophosphatase"/>
    <property type="match status" value="1"/>
</dbReference>
<gene>
    <name evidence="9" type="ORF">UT27_C0005G0010</name>
</gene>
<dbReference type="GO" id="GO:0006020">
    <property type="term" value="P:inositol metabolic process"/>
    <property type="evidence" value="ECO:0007669"/>
    <property type="project" value="TreeGrafter"/>
</dbReference>
<comment type="catalytic activity">
    <reaction evidence="1 8">
        <text>a myo-inositol phosphate + H2O = myo-inositol + phosphate</text>
        <dbReference type="Rhea" id="RHEA:24056"/>
        <dbReference type="ChEBI" id="CHEBI:15377"/>
        <dbReference type="ChEBI" id="CHEBI:17268"/>
        <dbReference type="ChEBI" id="CHEBI:43474"/>
        <dbReference type="ChEBI" id="CHEBI:84139"/>
        <dbReference type="EC" id="3.1.3.25"/>
    </reaction>
</comment>
<proteinExistence type="inferred from homology"/>
<dbReference type="Gene3D" id="3.40.190.80">
    <property type="match status" value="1"/>
</dbReference>
<dbReference type="CDD" id="cd01639">
    <property type="entry name" value="IMPase"/>
    <property type="match status" value="1"/>
</dbReference>
<feature type="binding site" evidence="7">
    <location>
        <position position="214"/>
    </location>
    <ligand>
        <name>Mg(2+)</name>
        <dbReference type="ChEBI" id="CHEBI:18420"/>
        <label>1</label>
        <note>catalytic</note>
    </ligand>
</feature>
<comment type="caution">
    <text evidence="9">The sequence shown here is derived from an EMBL/GenBank/DDBJ whole genome shotgun (WGS) entry which is preliminary data.</text>
</comment>
<keyword evidence="4 7" id="KW-0479">Metal-binding</keyword>
<dbReference type="InterPro" id="IPR000760">
    <property type="entry name" value="Inositol_monophosphatase-like"/>
</dbReference>
<dbReference type="Proteomes" id="UP000033998">
    <property type="component" value="Unassembled WGS sequence"/>
</dbReference>
<dbReference type="InterPro" id="IPR020583">
    <property type="entry name" value="Inositol_monoP_metal-BS"/>
</dbReference>
<evidence type="ECO:0000256" key="1">
    <source>
        <dbReference type="ARBA" id="ARBA00001033"/>
    </source>
</evidence>
<dbReference type="PROSITE" id="PS00630">
    <property type="entry name" value="IMP_2"/>
    <property type="match status" value="1"/>
</dbReference>
<accession>A0A837HQS9</accession>